<dbReference type="PANTHER" id="PTHR12483">
    <property type="entry name" value="SOLUTE CARRIER FAMILY 31 COPPER TRANSPORTERS"/>
    <property type="match status" value="1"/>
</dbReference>
<evidence type="ECO:0000256" key="20">
    <source>
        <dbReference type="ARBA" id="ARBA00036430"/>
    </source>
</evidence>
<comment type="similarity">
    <text evidence="6 22">Belongs to the copper transporter (Ctr) (TC 1.A.56) family. SLC31A subfamily.</text>
</comment>
<evidence type="ECO:0000256" key="9">
    <source>
        <dbReference type="ARBA" id="ARBA00022553"/>
    </source>
</evidence>
<dbReference type="GO" id="GO:0016324">
    <property type="term" value="C:apical plasma membrane"/>
    <property type="evidence" value="ECO:0007669"/>
    <property type="project" value="UniProtKB-SubCell"/>
</dbReference>
<evidence type="ECO:0000256" key="11">
    <source>
        <dbReference type="ARBA" id="ARBA00022753"/>
    </source>
</evidence>
<dbReference type="GeneTree" id="ENSGT00940000155147"/>
<keyword evidence="16" id="KW-0558">Oxidation</keyword>
<dbReference type="PANTHER" id="PTHR12483:SF22">
    <property type="entry name" value="HIGH AFFINITY COPPER UPTAKE PROTEIN 1"/>
    <property type="match status" value="1"/>
</dbReference>
<evidence type="ECO:0000256" key="22">
    <source>
        <dbReference type="RuleBase" id="RU367022"/>
    </source>
</evidence>
<keyword evidence="13 22" id="KW-1133">Transmembrane helix</keyword>
<evidence type="ECO:0000256" key="17">
    <source>
        <dbReference type="ARBA" id="ARBA00023136"/>
    </source>
</evidence>
<keyword evidence="7 22" id="KW-0813">Transport</keyword>
<sequence>MSNPHSHHMHPTMQSDVSDHHGDHVMSPDKGHGDHMMMMQMTFYFGYKNVELLFAGLVINTPGGMVGACIGVFLLAVFYEGLKIAREFLLRRNQVNVRYNSMPVPGADGTVLMETHKTVGSVNRVLMFSGYNAKNDPVFLVNLCDLLVNDSSVLKNVFVIFHQLEETFPFSTGHVFFSSLL</sequence>
<reference evidence="24" key="1">
    <citation type="submission" date="2025-08" db="UniProtKB">
        <authorList>
            <consortium name="Ensembl"/>
        </authorList>
    </citation>
    <scope>IDENTIFICATION</scope>
</reference>
<evidence type="ECO:0000256" key="12">
    <source>
        <dbReference type="ARBA" id="ARBA00022796"/>
    </source>
</evidence>
<evidence type="ECO:0000256" key="18">
    <source>
        <dbReference type="ARBA" id="ARBA00023157"/>
    </source>
</evidence>
<comment type="subcellular location">
    <subcellularLocation>
        <location evidence="3">Apical cell membrane</location>
        <topology evidence="3">Multi-pass membrane protein</topology>
    </subcellularLocation>
    <subcellularLocation>
        <location evidence="5">Basolateral cell membrane</location>
        <topology evidence="5">Multi-pass membrane protein</topology>
    </subcellularLocation>
    <subcellularLocation>
        <location evidence="4">Early endosome membrane</location>
        <topology evidence="4">Multi-pass membrane protein</topology>
    </subcellularLocation>
    <subcellularLocation>
        <location evidence="1">Late endosome membrane</location>
        <topology evidence="1">Multi-pass membrane protein</topology>
    </subcellularLocation>
    <subcellularLocation>
        <location evidence="22">Membrane</location>
        <topology evidence="22">Multi-pass membrane protein</topology>
    </subcellularLocation>
    <subcellularLocation>
        <location evidence="2">Recycling endosome membrane</location>
        <topology evidence="2">Multi-pass membrane protein</topology>
    </subcellularLocation>
</comment>
<dbReference type="GO" id="GO:0031902">
    <property type="term" value="C:late endosome membrane"/>
    <property type="evidence" value="ECO:0007669"/>
    <property type="project" value="UniProtKB-SubCell"/>
</dbReference>
<evidence type="ECO:0000313" key="25">
    <source>
        <dbReference type="Proteomes" id="UP001108240"/>
    </source>
</evidence>
<evidence type="ECO:0000256" key="16">
    <source>
        <dbReference type="ARBA" id="ARBA00023097"/>
    </source>
</evidence>
<keyword evidence="10 22" id="KW-0812">Transmembrane</keyword>
<accession>A0A8C1D783</accession>
<keyword evidence="11" id="KW-0967">Endosome</keyword>
<dbReference type="GO" id="GO:0005375">
    <property type="term" value="F:copper ion transmembrane transporter activity"/>
    <property type="evidence" value="ECO:0007669"/>
    <property type="project" value="UniProtKB-UniRule"/>
</dbReference>
<dbReference type="Ensembl" id="ENSCCRT00000063068.2">
    <property type="protein sequence ID" value="ENSCCRP00000058195.2"/>
    <property type="gene ID" value="ENSCCRG00000031201.2"/>
</dbReference>
<keyword evidence="14 22" id="KW-0186">Copper</keyword>
<keyword evidence="9" id="KW-0597">Phosphoprotein</keyword>
<evidence type="ECO:0000256" key="14">
    <source>
        <dbReference type="ARBA" id="ARBA00023008"/>
    </source>
</evidence>
<dbReference type="GO" id="GO:0016323">
    <property type="term" value="C:basolateral plasma membrane"/>
    <property type="evidence" value="ECO:0007669"/>
    <property type="project" value="UniProtKB-SubCell"/>
</dbReference>
<dbReference type="GO" id="GO:0055038">
    <property type="term" value="C:recycling endosome membrane"/>
    <property type="evidence" value="ECO:0007669"/>
    <property type="project" value="UniProtKB-SubCell"/>
</dbReference>
<keyword evidence="17 22" id="KW-0472">Membrane</keyword>
<keyword evidence="25" id="KW-1185">Reference proteome</keyword>
<comment type="catalytic activity">
    <reaction evidence="20">
        <text>Ag(+)(out) = Ag(+)(in)</text>
        <dbReference type="Rhea" id="RHEA:75207"/>
        <dbReference type="ChEBI" id="CHEBI:49468"/>
    </reaction>
</comment>
<comment type="function">
    <text evidence="21">Mobilizes copper(1+) out of the endosomal compartment, making copper(1+) available for export out of the cells.</text>
</comment>
<evidence type="ECO:0000256" key="1">
    <source>
        <dbReference type="ARBA" id="ARBA00004107"/>
    </source>
</evidence>
<dbReference type="InterPro" id="IPR007274">
    <property type="entry name" value="Cop_transporter"/>
</dbReference>
<evidence type="ECO:0000256" key="4">
    <source>
        <dbReference type="ARBA" id="ARBA00004520"/>
    </source>
</evidence>
<feature type="compositionally biased region" description="Basic residues" evidence="23">
    <location>
        <begin position="1"/>
        <end position="10"/>
    </location>
</feature>
<dbReference type="Pfam" id="PF04145">
    <property type="entry name" value="Ctr"/>
    <property type="match status" value="1"/>
</dbReference>
<keyword evidence="18" id="KW-1015">Disulfide bond</keyword>
<dbReference type="GO" id="GO:0031901">
    <property type="term" value="C:early endosome membrane"/>
    <property type="evidence" value="ECO:0007669"/>
    <property type="project" value="UniProtKB-SubCell"/>
</dbReference>
<evidence type="ECO:0000256" key="5">
    <source>
        <dbReference type="ARBA" id="ARBA00004554"/>
    </source>
</evidence>
<organism evidence="24 25">
    <name type="scientific">Cyprinus carpio carpio</name>
    <dbReference type="NCBI Taxonomy" id="630221"/>
    <lineage>
        <taxon>Eukaryota</taxon>
        <taxon>Metazoa</taxon>
        <taxon>Chordata</taxon>
        <taxon>Craniata</taxon>
        <taxon>Vertebrata</taxon>
        <taxon>Euteleostomi</taxon>
        <taxon>Actinopterygii</taxon>
        <taxon>Neopterygii</taxon>
        <taxon>Teleostei</taxon>
        <taxon>Ostariophysi</taxon>
        <taxon>Cypriniformes</taxon>
        <taxon>Cyprinidae</taxon>
        <taxon>Cyprininae</taxon>
        <taxon>Cyprinus</taxon>
    </lineage>
</organism>
<evidence type="ECO:0000256" key="13">
    <source>
        <dbReference type="ARBA" id="ARBA00022989"/>
    </source>
</evidence>
<evidence type="ECO:0000256" key="23">
    <source>
        <dbReference type="SAM" id="MobiDB-lite"/>
    </source>
</evidence>
<evidence type="ECO:0000256" key="19">
    <source>
        <dbReference type="ARBA" id="ARBA00036192"/>
    </source>
</evidence>
<feature type="transmembrane region" description="Helical" evidence="22">
    <location>
        <begin position="65"/>
        <end position="82"/>
    </location>
</feature>
<protein>
    <recommendedName>
        <fullName evidence="22">Copper transport protein</fullName>
    </recommendedName>
</protein>
<dbReference type="Proteomes" id="UP001108240">
    <property type="component" value="Unplaced"/>
</dbReference>
<proteinExistence type="inferred from homology"/>
<keyword evidence="15 22" id="KW-0406">Ion transport</keyword>
<keyword evidence="8" id="KW-1003">Cell membrane</keyword>
<feature type="region of interest" description="Disordered" evidence="23">
    <location>
        <begin position="1"/>
        <end position="29"/>
    </location>
</feature>
<dbReference type="AlphaFoldDB" id="A0A8C1D783"/>
<comment type="catalytic activity">
    <reaction evidence="19">
        <text>Cu(+)(out) = Cu(+)(in)</text>
        <dbReference type="Rhea" id="RHEA:75211"/>
        <dbReference type="ChEBI" id="CHEBI:49552"/>
    </reaction>
</comment>
<feature type="compositionally biased region" description="Basic and acidic residues" evidence="23">
    <location>
        <begin position="17"/>
        <end position="29"/>
    </location>
</feature>
<evidence type="ECO:0000256" key="21">
    <source>
        <dbReference type="ARBA" id="ARBA00037299"/>
    </source>
</evidence>
<evidence type="ECO:0000313" key="24">
    <source>
        <dbReference type="Ensembl" id="ENSCCRP00000058195.2"/>
    </source>
</evidence>
<evidence type="ECO:0000256" key="2">
    <source>
        <dbReference type="ARBA" id="ARBA00004195"/>
    </source>
</evidence>
<evidence type="ECO:0000256" key="3">
    <source>
        <dbReference type="ARBA" id="ARBA00004424"/>
    </source>
</evidence>
<name>A0A8C1D783_CYPCA</name>
<evidence type="ECO:0000256" key="10">
    <source>
        <dbReference type="ARBA" id="ARBA00022692"/>
    </source>
</evidence>
<evidence type="ECO:0000256" key="15">
    <source>
        <dbReference type="ARBA" id="ARBA00023065"/>
    </source>
</evidence>
<evidence type="ECO:0000256" key="8">
    <source>
        <dbReference type="ARBA" id="ARBA00022475"/>
    </source>
</evidence>
<evidence type="ECO:0000256" key="6">
    <source>
        <dbReference type="ARBA" id="ARBA00006921"/>
    </source>
</evidence>
<reference evidence="24" key="2">
    <citation type="submission" date="2025-09" db="UniProtKB">
        <authorList>
            <consortium name="Ensembl"/>
        </authorList>
    </citation>
    <scope>IDENTIFICATION</scope>
</reference>
<evidence type="ECO:0000256" key="7">
    <source>
        <dbReference type="ARBA" id="ARBA00022448"/>
    </source>
</evidence>
<keyword evidence="12 22" id="KW-0187">Copper transport</keyword>